<accession>M7ZEC2</accession>
<dbReference type="PANTHER" id="PTHR10795">
    <property type="entry name" value="PROPROTEIN CONVERTASE SUBTILISIN/KEXIN"/>
    <property type="match status" value="1"/>
</dbReference>
<protein>
    <submittedName>
        <fullName evidence="4">Subtilisin-like protease</fullName>
    </submittedName>
</protein>
<dbReference type="Gene3D" id="3.40.50.200">
    <property type="entry name" value="Peptidase S8/S53 domain"/>
    <property type="match status" value="1"/>
</dbReference>
<dbReference type="GO" id="GO:0004252">
    <property type="term" value="F:serine-type endopeptidase activity"/>
    <property type="evidence" value="ECO:0007669"/>
    <property type="project" value="InterPro"/>
</dbReference>
<dbReference type="InterPro" id="IPR036852">
    <property type="entry name" value="Peptidase_S8/S53_dom_sf"/>
</dbReference>
<feature type="domain" description="Peptidase S8/S53" evidence="3">
    <location>
        <begin position="106"/>
        <end position="224"/>
    </location>
</feature>
<sequence>MQSKRRIVSQALHSLPRRREAWTPTMTCSPLFSKDYPEVISVQPSRTHRTTTTQSWDFLGLNYQKPSAGSGLLDGSKYGDDVIIGVVDTGSAVEAASFHGLAEGVARGGAPHARIAVYKSAWGAGGVVHTAPVLAAIDDAIHDGVDVLSLSLTDMGENSFGALHAVQKGITVVYAGGNSGPRPQTIQNTSPWVITVAASKIDRSFPTMITLGNKQKIVGQSLYYQAKNSSRGSFASIVVGVVCTAEGLNGTEVQGKILLCLPIQPRDQDVLTPLRTFMQAAQYVLDGKGSGLIFAQGTIGQSCPLINVTIGLCKSVAPLPVQPPWGGRGSWTPKRPSPPRLTNNAYHGHCGHETRYGPSWHFPFHRDGIGPYLPSLKLHDSGPIPD</sequence>
<name>M7ZEC2_TRIUA</name>
<dbReference type="STRING" id="4572.M7ZEC2"/>
<reference evidence="4" key="1">
    <citation type="journal article" date="2013" name="Nature">
        <title>Draft genome of the wheat A-genome progenitor Triticum urartu.</title>
        <authorList>
            <person name="Ling H.Q."/>
            <person name="Zhao S."/>
            <person name="Liu D."/>
            <person name="Wang J."/>
            <person name="Sun H."/>
            <person name="Zhang C."/>
            <person name="Fan H."/>
            <person name="Li D."/>
            <person name="Dong L."/>
            <person name="Tao Y."/>
            <person name="Gao C."/>
            <person name="Wu H."/>
            <person name="Li Y."/>
            <person name="Cui Y."/>
            <person name="Guo X."/>
            <person name="Zheng S."/>
            <person name="Wang B."/>
            <person name="Yu K."/>
            <person name="Liang Q."/>
            <person name="Yang W."/>
            <person name="Lou X."/>
            <person name="Chen J."/>
            <person name="Feng M."/>
            <person name="Jian J."/>
            <person name="Zhang X."/>
            <person name="Luo G."/>
            <person name="Jiang Y."/>
            <person name="Liu J."/>
            <person name="Wang Z."/>
            <person name="Sha Y."/>
            <person name="Zhang B."/>
            <person name="Wu H."/>
            <person name="Tang D."/>
            <person name="Shen Q."/>
            <person name="Xue P."/>
            <person name="Zou S."/>
            <person name="Wang X."/>
            <person name="Liu X."/>
            <person name="Wang F."/>
            <person name="Yang Y."/>
            <person name="An X."/>
            <person name="Dong Z."/>
            <person name="Zhang K."/>
            <person name="Zhang X."/>
            <person name="Luo M.C."/>
            <person name="Dvorak J."/>
            <person name="Tong Y."/>
            <person name="Wang J."/>
            <person name="Yang H."/>
            <person name="Li Z."/>
            <person name="Wang D."/>
            <person name="Zhang A."/>
            <person name="Wang J."/>
        </authorList>
    </citation>
    <scope>NUCLEOTIDE SEQUENCE</scope>
</reference>
<evidence type="ECO:0000313" key="4">
    <source>
        <dbReference type="EMBL" id="EMS50760.1"/>
    </source>
</evidence>
<dbReference type="Pfam" id="PF00082">
    <property type="entry name" value="Peptidase_S8"/>
    <property type="match status" value="1"/>
</dbReference>
<dbReference type="AlphaFoldDB" id="M7ZEC2"/>
<proteinExistence type="inferred from homology"/>
<evidence type="ECO:0000259" key="3">
    <source>
        <dbReference type="Pfam" id="PF00082"/>
    </source>
</evidence>
<keyword evidence="4" id="KW-0378">Hydrolase</keyword>
<keyword evidence="2" id="KW-0732">Signal</keyword>
<dbReference type="EMBL" id="KD228111">
    <property type="protein sequence ID" value="EMS50760.1"/>
    <property type="molecule type" value="Genomic_DNA"/>
</dbReference>
<keyword evidence="4" id="KW-0645">Protease</keyword>
<evidence type="ECO:0000256" key="1">
    <source>
        <dbReference type="ARBA" id="ARBA00011073"/>
    </source>
</evidence>
<gene>
    <name evidence="4" type="ORF">TRIUR3_01153</name>
</gene>
<dbReference type="InterPro" id="IPR000209">
    <property type="entry name" value="Peptidase_S8/S53_dom"/>
</dbReference>
<evidence type="ECO:0000256" key="2">
    <source>
        <dbReference type="ARBA" id="ARBA00022729"/>
    </source>
</evidence>
<comment type="similarity">
    <text evidence="1">Belongs to the peptidase S8 family.</text>
</comment>
<organism evidence="4">
    <name type="scientific">Triticum urartu</name>
    <name type="common">Red wild einkorn</name>
    <name type="synonym">Crithodium urartu</name>
    <dbReference type="NCBI Taxonomy" id="4572"/>
    <lineage>
        <taxon>Eukaryota</taxon>
        <taxon>Viridiplantae</taxon>
        <taxon>Streptophyta</taxon>
        <taxon>Embryophyta</taxon>
        <taxon>Tracheophyta</taxon>
        <taxon>Spermatophyta</taxon>
        <taxon>Magnoliopsida</taxon>
        <taxon>Liliopsida</taxon>
        <taxon>Poales</taxon>
        <taxon>Poaceae</taxon>
        <taxon>BOP clade</taxon>
        <taxon>Pooideae</taxon>
        <taxon>Triticodae</taxon>
        <taxon>Triticeae</taxon>
        <taxon>Triticinae</taxon>
        <taxon>Triticum</taxon>
    </lineage>
</organism>
<dbReference type="eggNOG" id="ENOG502R8FD">
    <property type="taxonomic scope" value="Eukaryota"/>
</dbReference>
<dbReference type="GO" id="GO:0006508">
    <property type="term" value="P:proteolysis"/>
    <property type="evidence" value="ECO:0007669"/>
    <property type="project" value="UniProtKB-KW"/>
</dbReference>
<dbReference type="CDD" id="cd02120">
    <property type="entry name" value="PA_subtilisin_like"/>
    <property type="match status" value="1"/>
</dbReference>
<dbReference type="SUPFAM" id="SSF52743">
    <property type="entry name" value="Subtilisin-like"/>
    <property type="match status" value="1"/>
</dbReference>
<dbReference type="InterPro" id="IPR045051">
    <property type="entry name" value="SBT"/>
</dbReference>
<dbReference type="Gene3D" id="3.50.30.30">
    <property type="match status" value="1"/>
</dbReference>